<dbReference type="InterPro" id="IPR011701">
    <property type="entry name" value="MFS"/>
</dbReference>
<dbReference type="GO" id="GO:0046943">
    <property type="term" value="F:carboxylic acid transmembrane transporter activity"/>
    <property type="evidence" value="ECO:0007669"/>
    <property type="project" value="TreeGrafter"/>
</dbReference>
<reference evidence="7 8" key="1">
    <citation type="submission" date="2016-10" db="EMBL/GenBank/DDBJ databases">
        <authorList>
            <person name="de Groot N.N."/>
        </authorList>
    </citation>
    <scope>NUCLEOTIDE SEQUENCE [LARGE SCALE GENOMIC DNA]</scope>
    <source>
        <strain evidence="7 8">DSM 12130</strain>
    </source>
</reference>
<evidence type="ECO:0000256" key="3">
    <source>
        <dbReference type="ARBA" id="ARBA00022989"/>
    </source>
</evidence>
<dbReference type="Proteomes" id="UP000199073">
    <property type="component" value="Unassembled WGS sequence"/>
</dbReference>
<keyword evidence="8" id="KW-1185">Reference proteome</keyword>
<evidence type="ECO:0000256" key="5">
    <source>
        <dbReference type="SAM" id="Phobius"/>
    </source>
</evidence>
<evidence type="ECO:0000256" key="4">
    <source>
        <dbReference type="ARBA" id="ARBA00023136"/>
    </source>
</evidence>
<dbReference type="RefSeq" id="WP_092221423.1">
    <property type="nucleotide sequence ID" value="NZ_FNJI01000008.1"/>
</dbReference>
<dbReference type="GO" id="GO:0005886">
    <property type="term" value="C:plasma membrane"/>
    <property type="evidence" value="ECO:0007669"/>
    <property type="project" value="TreeGrafter"/>
</dbReference>
<dbReference type="SUPFAM" id="SSF103473">
    <property type="entry name" value="MFS general substrate transporter"/>
    <property type="match status" value="1"/>
</dbReference>
<comment type="subcellular location">
    <subcellularLocation>
        <location evidence="1">Membrane</location>
        <topology evidence="1">Multi-pass membrane protein</topology>
    </subcellularLocation>
</comment>
<dbReference type="Pfam" id="PF07690">
    <property type="entry name" value="MFS_1"/>
    <property type="match status" value="1"/>
</dbReference>
<evidence type="ECO:0000313" key="7">
    <source>
        <dbReference type="EMBL" id="SDO98226.1"/>
    </source>
</evidence>
<feature type="transmembrane region" description="Helical" evidence="5">
    <location>
        <begin position="178"/>
        <end position="198"/>
    </location>
</feature>
<keyword evidence="3 5" id="KW-1133">Transmembrane helix</keyword>
<dbReference type="PROSITE" id="PS00217">
    <property type="entry name" value="SUGAR_TRANSPORT_2"/>
    <property type="match status" value="1"/>
</dbReference>
<feature type="transmembrane region" description="Helical" evidence="5">
    <location>
        <begin position="257"/>
        <end position="277"/>
    </location>
</feature>
<dbReference type="Gene3D" id="1.20.1250.20">
    <property type="entry name" value="MFS general substrate transporter like domains"/>
    <property type="match status" value="1"/>
</dbReference>
<dbReference type="InterPro" id="IPR020846">
    <property type="entry name" value="MFS_dom"/>
</dbReference>
<feature type="transmembrane region" description="Helical" evidence="5">
    <location>
        <begin position="386"/>
        <end position="409"/>
    </location>
</feature>
<feature type="transmembrane region" description="Helical" evidence="5">
    <location>
        <begin position="115"/>
        <end position="135"/>
    </location>
</feature>
<feature type="transmembrane region" description="Helical" evidence="5">
    <location>
        <begin position="415"/>
        <end position="436"/>
    </location>
</feature>
<feature type="transmembrane region" description="Helical" evidence="5">
    <location>
        <begin position="89"/>
        <end position="109"/>
    </location>
</feature>
<dbReference type="CDD" id="cd17365">
    <property type="entry name" value="MFS_PcaK_like"/>
    <property type="match status" value="1"/>
</dbReference>
<evidence type="ECO:0000313" key="8">
    <source>
        <dbReference type="Proteomes" id="UP000199073"/>
    </source>
</evidence>
<sequence length="473" mass="50660">MSTNTVRIGNIFKDLPFTSFQYRICIFCFLVCFLDGFDLTIIGVTLPKIAEYLGASHEALGFALGAGQFGPLVGAIFLGMLADRLGRKWMLCVSVFIFGIFTLLTPTISDAGQLGLYRFLAGIGLGGAIPNGLAIASEYAPAKSRSFIVATMYAGMPAGAMTGGFAAAYIIPNMGWQHMYYLGGWAPIVLGCFIAPLLPESLEFLASRGKLGDQEKIRSIVAKISPDIICNGPVRFINTVAVKPGVPIKRLFTEGRAATTLLLWIVCSGALYLLWVLNTWSPTLLKNSGATVQQYSFAYSLLCFGAMISSLFVGWTMDRINPFRVLQTGFVFAAFSLIAFGIGAESGSFAVIAILSVVCGIFINGSQTGTLAVATLSYPADIRATAIGWAYAVAKIGAMMAPVAGGYMLAAEWPVTKICSANALMGFFTAVMVFLLHYQLSGRCFTTSANEEEQLRVLTREVGAQVVKQVSDN</sequence>
<dbReference type="PROSITE" id="PS50850">
    <property type="entry name" value="MFS"/>
    <property type="match status" value="1"/>
</dbReference>
<dbReference type="PROSITE" id="PS00216">
    <property type="entry name" value="SUGAR_TRANSPORT_1"/>
    <property type="match status" value="1"/>
</dbReference>
<keyword evidence="2 5" id="KW-0812">Transmembrane</keyword>
<protein>
    <submittedName>
        <fullName evidence="7">MFS transporter, AAHS family, 4-hydroxybenzoate transporter</fullName>
    </submittedName>
</protein>
<dbReference type="STRING" id="91360.SAMN05660330_01519"/>
<dbReference type="PANTHER" id="PTHR23508">
    <property type="entry name" value="CARBOXYLIC ACID TRANSPORTER PROTEIN HOMOLOG"/>
    <property type="match status" value="1"/>
</dbReference>
<proteinExistence type="predicted"/>
<dbReference type="OrthoDB" id="5525432at2"/>
<feature type="domain" description="Major facilitator superfamily (MFS) profile" evidence="6">
    <location>
        <begin position="24"/>
        <end position="441"/>
    </location>
</feature>
<dbReference type="AlphaFoldDB" id="A0A1H0P0D9"/>
<feature type="transmembrane region" description="Helical" evidence="5">
    <location>
        <begin position="349"/>
        <end position="374"/>
    </location>
</feature>
<dbReference type="InterPro" id="IPR036259">
    <property type="entry name" value="MFS_trans_sf"/>
</dbReference>
<feature type="transmembrane region" description="Helical" evidence="5">
    <location>
        <begin position="297"/>
        <end position="316"/>
    </location>
</feature>
<gene>
    <name evidence="7" type="ORF">SAMN05660330_01519</name>
</gene>
<name>A0A1H0P0D9_9BACT</name>
<dbReference type="InterPro" id="IPR005829">
    <property type="entry name" value="Sugar_transporter_CS"/>
</dbReference>
<dbReference type="PANTHER" id="PTHR23508:SF10">
    <property type="entry name" value="CARBOXYLIC ACID TRANSPORTER PROTEIN HOMOLOG"/>
    <property type="match status" value="1"/>
</dbReference>
<feature type="transmembrane region" description="Helical" evidence="5">
    <location>
        <begin position="323"/>
        <end position="343"/>
    </location>
</feature>
<evidence type="ECO:0000256" key="1">
    <source>
        <dbReference type="ARBA" id="ARBA00004141"/>
    </source>
</evidence>
<evidence type="ECO:0000256" key="2">
    <source>
        <dbReference type="ARBA" id="ARBA00022692"/>
    </source>
</evidence>
<accession>A0A1H0P0D9</accession>
<feature type="transmembrane region" description="Helical" evidence="5">
    <location>
        <begin position="20"/>
        <end position="42"/>
    </location>
</feature>
<evidence type="ECO:0000259" key="6">
    <source>
        <dbReference type="PROSITE" id="PS50850"/>
    </source>
</evidence>
<feature type="transmembrane region" description="Helical" evidence="5">
    <location>
        <begin position="147"/>
        <end position="172"/>
    </location>
</feature>
<dbReference type="EMBL" id="FNJI01000008">
    <property type="protein sequence ID" value="SDO98226.1"/>
    <property type="molecule type" value="Genomic_DNA"/>
</dbReference>
<keyword evidence="4 5" id="KW-0472">Membrane</keyword>
<organism evidence="7 8">
    <name type="scientific">Desulforhopalus singaporensis</name>
    <dbReference type="NCBI Taxonomy" id="91360"/>
    <lineage>
        <taxon>Bacteria</taxon>
        <taxon>Pseudomonadati</taxon>
        <taxon>Thermodesulfobacteriota</taxon>
        <taxon>Desulfobulbia</taxon>
        <taxon>Desulfobulbales</taxon>
        <taxon>Desulfocapsaceae</taxon>
        <taxon>Desulforhopalus</taxon>
    </lineage>
</organism>
<feature type="transmembrane region" description="Helical" evidence="5">
    <location>
        <begin position="62"/>
        <end position="82"/>
    </location>
</feature>